<feature type="transmembrane region" description="Helical" evidence="6">
    <location>
        <begin position="295"/>
        <end position="314"/>
    </location>
</feature>
<keyword evidence="2" id="KW-1003">Cell membrane</keyword>
<name>A0A941IVQ2_9ACTN</name>
<feature type="transmembrane region" description="Helical" evidence="6">
    <location>
        <begin position="123"/>
        <end position="142"/>
    </location>
</feature>
<organism evidence="7 8">
    <name type="scientific">Actinospica durhamensis</name>
    <dbReference type="NCBI Taxonomy" id="1508375"/>
    <lineage>
        <taxon>Bacteria</taxon>
        <taxon>Bacillati</taxon>
        <taxon>Actinomycetota</taxon>
        <taxon>Actinomycetes</taxon>
        <taxon>Catenulisporales</taxon>
        <taxon>Actinospicaceae</taxon>
        <taxon>Actinospica</taxon>
    </lineage>
</organism>
<evidence type="ECO:0000256" key="1">
    <source>
        <dbReference type="ARBA" id="ARBA00004651"/>
    </source>
</evidence>
<comment type="subcellular location">
    <subcellularLocation>
        <location evidence="1">Cell membrane</location>
        <topology evidence="1">Multi-pass membrane protein</topology>
    </subcellularLocation>
</comment>
<evidence type="ECO:0000313" key="8">
    <source>
        <dbReference type="Proteomes" id="UP000675781"/>
    </source>
</evidence>
<feature type="transmembrane region" description="Helical" evidence="6">
    <location>
        <begin position="34"/>
        <end position="54"/>
    </location>
</feature>
<sequence length="349" mass="35282">MTQTQQPLPQAVGAAPLLGGRRGPAALGFIREAALLPVLAVILVVGALVSPVFLTTTNLISGVGQQVSALGVTVVGESLILLIGGMDLSLESTYGLAPMIAAWLIVPASAFGSGLMLNPYLGILIVIGIGAAVGLVNGLLIVKARLNGFIVTLGMTILLAGLQNGSVQGQSPYQLPAAFAYIGTEYLGEVPVALVVAAVVFIAAGLFLRYHRTGRAIYAIGGNPQAARAAGIRVDRIKIGVYVAGSMLAALGGLIEAGRVSSVTGAQGYQEGIIFSVFAAAVIGGVSLQGGKGTMLGAASGVVLLGLVQNIINLSQAPNYWQYAINGGVILFALVLARIVGGESAADQT</sequence>
<dbReference type="GO" id="GO:0005886">
    <property type="term" value="C:plasma membrane"/>
    <property type="evidence" value="ECO:0007669"/>
    <property type="project" value="UniProtKB-SubCell"/>
</dbReference>
<evidence type="ECO:0000256" key="6">
    <source>
        <dbReference type="SAM" id="Phobius"/>
    </source>
</evidence>
<keyword evidence="8" id="KW-1185">Reference proteome</keyword>
<dbReference type="GO" id="GO:0022857">
    <property type="term" value="F:transmembrane transporter activity"/>
    <property type="evidence" value="ECO:0007669"/>
    <property type="project" value="InterPro"/>
</dbReference>
<feature type="transmembrane region" description="Helical" evidence="6">
    <location>
        <begin position="269"/>
        <end position="288"/>
    </location>
</feature>
<feature type="transmembrane region" description="Helical" evidence="6">
    <location>
        <begin position="186"/>
        <end position="208"/>
    </location>
</feature>
<comment type="caution">
    <text evidence="7">The sequence shown here is derived from an EMBL/GenBank/DDBJ whole genome shotgun (WGS) entry which is preliminary data.</text>
</comment>
<gene>
    <name evidence="7" type="ORF">KDL01_30230</name>
</gene>
<dbReference type="EMBL" id="JAGSOG010000216">
    <property type="protein sequence ID" value="MBR7837596.1"/>
    <property type="molecule type" value="Genomic_DNA"/>
</dbReference>
<dbReference type="InterPro" id="IPR001851">
    <property type="entry name" value="ABC_transp_permease"/>
</dbReference>
<feature type="transmembrane region" description="Helical" evidence="6">
    <location>
        <begin position="320"/>
        <end position="340"/>
    </location>
</feature>
<evidence type="ECO:0000256" key="4">
    <source>
        <dbReference type="ARBA" id="ARBA00022989"/>
    </source>
</evidence>
<protein>
    <submittedName>
        <fullName evidence="7">ABC transporter permease</fullName>
    </submittedName>
</protein>
<evidence type="ECO:0000256" key="5">
    <source>
        <dbReference type="ARBA" id="ARBA00023136"/>
    </source>
</evidence>
<keyword evidence="4 6" id="KW-1133">Transmembrane helix</keyword>
<feature type="transmembrane region" description="Helical" evidence="6">
    <location>
        <begin position="96"/>
        <end position="117"/>
    </location>
</feature>
<feature type="transmembrane region" description="Helical" evidence="6">
    <location>
        <begin position="149"/>
        <end position="166"/>
    </location>
</feature>
<dbReference type="AlphaFoldDB" id="A0A941IVQ2"/>
<evidence type="ECO:0000256" key="3">
    <source>
        <dbReference type="ARBA" id="ARBA00022692"/>
    </source>
</evidence>
<keyword evidence="5 6" id="KW-0472">Membrane</keyword>
<feature type="transmembrane region" description="Helical" evidence="6">
    <location>
        <begin position="66"/>
        <end position="84"/>
    </location>
</feature>
<keyword evidence="3 6" id="KW-0812">Transmembrane</keyword>
<accession>A0A941IVQ2</accession>
<evidence type="ECO:0000313" key="7">
    <source>
        <dbReference type="EMBL" id="MBR7837596.1"/>
    </source>
</evidence>
<dbReference type="Pfam" id="PF02653">
    <property type="entry name" value="BPD_transp_2"/>
    <property type="match status" value="1"/>
</dbReference>
<dbReference type="Proteomes" id="UP000675781">
    <property type="component" value="Unassembled WGS sequence"/>
</dbReference>
<reference evidence="7" key="1">
    <citation type="submission" date="2021-04" db="EMBL/GenBank/DDBJ databases">
        <title>Genome based classification of Actinospica acidithermotolerans sp. nov., an actinobacterium isolated from an Indonesian hot spring.</title>
        <authorList>
            <person name="Kusuma A.B."/>
            <person name="Putra K.E."/>
            <person name="Nafisah S."/>
            <person name="Loh J."/>
            <person name="Nouioui I."/>
            <person name="Goodfellow M."/>
        </authorList>
    </citation>
    <scope>NUCLEOTIDE SEQUENCE</scope>
    <source>
        <strain evidence="7">CSCA 57</strain>
    </source>
</reference>
<feature type="transmembrane region" description="Helical" evidence="6">
    <location>
        <begin position="239"/>
        <end position="257"/>
    </location>
</feature>
<dbReference type="CDD" id="cd06579">
    <property type="entry name" value="TM_PBP1_transp_AraH_like"/>
    <property type="match status" value="1"/>
</dbReference>
<proteinExistence type="predicted"/>
<evidence type="ECO:0000256" key="2">
    <source>
        <dbReference type="ARBA" id="ARBA00022475"/>
    </source>
</evidence>
<dbReference type="PANTHER" id="PTHR32196">
    <property type="entry name" value="ABC TRANSPORTER PERMEASE PROTEIN YPHD-RELATED-RELATED"/>
    <property type="match status" value="1"/>
</dbReference>